<dbReference type="AlphaFoldDB" id="A0A7X0SUC5"/>
<evidence type="ECO:0000313" key="2">
    <source>
        <dbReference type="Proteomes" id="UP000564644"/>
    </source>
</evidence>
<dbReference type="RefSeq" id="WP_185131705.1">
    <property type="nucleotide sequence ID" value="NZ_JACJVO010000032.1"/>
</dbReference>
<dbReference type="InterPro" id="IPR036890">
    <property type="entry name" value="HATPase_C_sf"/>
</dbReference>
<sequence length="490" mass="55599">MKTVSLPPHAPTLIESTRAIGYTLEAAVADIIDNSITALASCIDLFFFPINDSYIAILDNGNGMNSTQLETAMRYGSQNPNDNRDANDLGRFGLGLKTASLSQCRTLTVVSKQENRVEARCWDIDYVTETEEWSLLVLETEEEMSTVPCIEELNKLQSGTLVVWQNLDRLKVGEVNFDRSMSKKMSDVRDHLSLVFHRYISGEAGLKKLRINMNALPVEPADPFLTKRNTQVMADEVLYIENAKVVVRPFILPHVSALSSDEIDALGGKEGLRKSQGFYIYRNKRLLLGGTWFRMMRQGELSKLARIQVDIPNELDGLWTLDIKKSTAFPPEIVRNNLESIVERLAERSKQTWTFRGKKETSDSVVHVWQRFKGKQGGSYYNINRDHPMVEMFLDAPPQFRRNLETLLKAIESQLPLNQLYIDLNSDKPIENDLETTAHDVEATLKLLLGQMPTAVMRMELLERLSVSDPFIDYPKIIERYKTGGFSNGN</sequence>
<dbReference type="Pfam" id="PF13589">
    <property type="entry name" value="HATPase_c_3"/>
    <property type="match status" value="1"/>
</dbReference>
<organism evidence="1 2">
    <name type="scientific">Cohnella zeiphila</name>
    <dbReference type="NCBI Taxonomy" id="2761120"/>
    <lineage>
        <taxon>Bacteria</taxon>
        <taxon>Bacillati</taxon>
        <taxon>Bacillota</taxon>
        <taxon>Bacilli</taxon>
        <taxon>Bacillales</taxon>
        <taxon>Paenibacillaceae</taxon>
        <taxon>Cohnella</taxon>
    </lineage>
</organism>
<gene>
    <name evidence="1" type="ORF">H7C18_24280</name>
</gene>
<dbReference type="EMBL" id="JACJVO010000032">
    <property type="protein sequence ID" value="MBB6734043.1"/>
    <property type="molecule type" value="Genomic_DNA"/>
</dbReference>
<dbReference type="GO" id="GO:0005524">
    <property type="term" value="F:ATP binding"/>
    <property type="evidence" value="ECO:0007669"/>
    <property type="project" value="UniProtKB-KW"/>
</dbReference>
<keyword evidence="1" id="KW-0547">Nucleotide-binding</keyword>
<proteinExistence type="predicted"/>
<name>A0A7X0SUC5_9BACL</name>
<dbReference type="Gene3D" id="3.30.565.10">
    <property type="entry name" value="Histidine kinase-like ATPase, C-terminal domain"/>
    <property type="match status" value="1"/>
</dbReference>
<reference evidence="1 2" key="1">
    <citation type="submission" date="2020-08" db="EMBL/GenBank/DDBJ databases">
        <title>Cohnella phylogeny.</title>
        <authorList>
            <person name="Dunlap C."/>
        </authorList>
    </citation>
    <scope>NUCLEOTIDE SEQUENCE [LARGE SCALE GENOMIC DNA]</scope>
    <source>
        <strain evidence="1 2">CBP 2801</strain>
    </source>
</reference>
<dbReference type="SUPFAM" id="SSF55874">
    <property type="entry name" value="ATPase domain of HSP90 chaperone/DNA topoisomerase II/histidine kinase"/>
    <property type="match status" value="1"/>
</dbReference>
<keyword evidence="1" id="KW-0067">ATP-binding</keyword>
<evidence type="ECO:0000313" key="1">
    <source>
        <dbReference type="EMBL" id="MBB6734043.1"/>
    </source>
</evidence>
<keyword evidence="2" id="KW-1185">Reference proteome</keyword>
<protein>
    <submittedName>
        <fullName evidence="1">ATP-binding protein</fullName>
    </submittedName>
</protein>
<comment type="caution">
    <text evidence="1">The sequence shown here is derived from an EMBL/GenBank/DDBJ whole genome shotgun (WGS) entry which is preliminary data.</text>
</comment>
<accession>A0A7X0SUC5</accession>
<dbReference type="Proteomes" id="UP000564644">
    <property type="component" value="Unassembled WGS sequence"/>
</dbReference>